<comment type="caution">
    <text evidence="1">The sequence shown here is derived from an EMBL/GenBank/DDBJ whole genome shotgun (WGS) entry which is preliminary data.</text>
</comment>
<accession>A0A699GTU3</accession>
<sequence>VNVHRDEDIFGVNDQDDTLMFDADKDQQCKEVVVEKEVAEVVESLKKTKEIAQEGSSKRARDELEQEIAKNKLPKNFNREDLEVLWRLFKDRFVKTKPVDDMDSFLMHTLKTMFEHHVEDNVWKNQQGLTKVKNWKLFDSCRFHCVRMQNILYYQLVEKTYPLTNHTLHQMFNNVKLQVNDECEMAYELVRLVKKQLKEGYKAN</sequence>
<organism evidence="1">
    <name type="scientific">Tanacetum cinerariifolium</name>
    <name type="common">Dalmatian daisy</name>
    <name type="synonym">Chrysanthemum cinerariifolium</name>
    <dbReference type="NCBI Taxonomy" id="118510"/>
    <lineage>
        <taxon>Eukaryota</taxon>
        <taxon>Viridiplantae</taxon>
        <taxon>Streptophyta</taxon>
        <taxon>Embryophyta</taxon>
        <taxon>Tracheophyta</taxon>
        <taxon>Spermatophyta</taxon>
        <taxon>Magnoliopsida</taxon>
        <taxon>eudicotyledons</taxon>
        <taxon>Gunneridae</taxon>
        <taxon>Pentapetalae</taxon>
        <taxon>asterids</taxon>
        <taxon>campanulids</taxon>
        <taxon>Asterales</taxon>
        <taxon>Asteraceae</taxon>
        <taxon>Asteroideae</taxon>
        <taxon>Anthemideae</taxon>
        <taxon>Anthemidinae</taxon>
        <taxon>Tanacetum</taxon>
    </lineage>
</organism>
<proteinExistence type="predicted"/>
<name>A0A699GTU3_TANCI</name>
<gene>
    <name evidence="1" type="ORF">Tci_202396</name>
</gene>
<feature type="non-terminal residue" evidence="1">
    <location>
        <position position="1"/>
    </location>
</feature>
<dbReference type="EMBL" id="BKCJ010052947">
    <property type="protein sequence ID" value="GEW30420.1"/>
    <property type="molecule type" value="Genomic_DNA"/>
</dbReference>
<evidence type="ECO:0000313" key="1">
    <source>
        <dbReference type="EMBL" id="GEW30420.1"/>
    </source>
</evidence>
<dbReference type="AlphaFoldDB" id="A0A699GTU3"/>
<reference evidence="1" key="1">
    <citation type="journal article" date="2019" name="Sci. Rep.">
        <title>Draft genome of Tanacetum cinerariifolium, the natural source of mosquito coil.</title>
        <authorList>
            <person name="Yamashiro T."/>
            <person name="Shiraishi A."/>
            <person name="Satake H."/>
            <person name="Nakayama K."/>
        </authorList>
    </citation>
    <scope>NUCLEOTIDE SEQUENCE</scope>
</reference>
<protein>
    <submittedName>
        <fullName evidence="1">Uncharacterized protein</fullName>
    </submittedName>
</protein>